<feature type="domain" description="DUF1254" evidence="3">
    <location>
        <begin position="68"/>
        <end position="198"/>
    </location>
</feature>
<evidence type="ECO:0000313" key="4">
    <source>
        <dbReference type="EMBL" id="GLR06724.1"/>
    </source>
</evidence>
<dbReference type="Pfam" id="PF06742">
    <property type="entry name" value="DUF1214"/>
    <property type="match status" value="1"/>
</dbReference>
<evidence type="ECO:0000313" key="5">
    <source>
        <dbReference type="Proteomes" id="UP001156669"/>
    </source>
</evidence>
<accession>A0ABQ5Y9F3</accession>
<dbReference type="Proteomes" id="UP001156669">
    <property type="component" value="Unassembled WGS sequence"/>
</dbReference>
<proteinExistence type="predicted"/>
<keyword evidence="5" id="KW-1185">Reference proteome</keyword>
<dbReference type="InterPro" id="IPR010679">
    <property type="entry name" value="DUF1254"/>
</dbReference>
<dbReference type="RefSeq" id="WP_208624117.1">
    <property type="nucleotide sequence ID" value="NZ_CP025795.1"/>
</dbReference>
<feature type="chain" id="PRO_5046891566" evidence="1">
    <location>
        <begin position="27"/>
        <end position="457"/>
    </location>
</feature>
<dbReference type="InterPro" id="IPR037049">
    <property type="entry name" value="DUF1214_C_sf"/>
</dbReference>
<keyword evidence="4" id="KW-0449">Lipoprotein</keyword>
<keyword evidence="1" id="KW-0732">Signal</keyword>
<gene>
    <name evidence="4" type="ORF">GCM10007906_43120</name>
</gene>
<dbReference type="Gene3D" id="2.60.120.600">
    <property type="entry name" value="Domain of unknown function DUF1214, C-terminal domain"/>
    <property type="match status" value="1"/>
</dbReference>
<dbReference type="Gene3D" id="2.60.40.1610">
    <property type="entry name" value="Domain of unknown function DUF1254"/>
    <property type="match status" value="1"/>
</dbReference>
<evidence type="ECO:0000256" key="1">
    <source>
        <dbReference type="SAM" id="SignalP"/>
    </source>
</evidence>
<dbReference type="EMBL" id="BSOE01000058">
    <property type="protein sequence ID" value="GLR06724.1"/>
    <property type="molecule type" value="Genomic_DNA"/>
</dbReference>
<dbReference type="InterPro" id="IPR010621">
    <property type="entry name" value="DUF1214"/>
</dbReference>
<comment type="caution">
    <text evidence="4">The sequence shown here is derived from an EMBL/GenBank/DDBJ whole genome shotgun (WGS) entry which is preliminary data.</text>
</comment>
<sequence length="457" mass="52059">MSLLLNIGKWMVPLCLFFGIASPTYAQSSIDNKTIQENAKEAYIFTFPLVMNYRTMYAQAIENGSFGQWLHLDLSSPKDTDIVTPNNDTPYSYAWVDVRSEPWVLTTPKIEDERFYTSQWDDLWGYVLDNAGSVIDGNSGYSYLLASPSWKGETPKGIKRVIRGESDFLGTLTRTQVLGGKEDIKRVKEIQSQYKLQPLSEFLGQKARAAAIPITWPKWTEGDETSVKFFEYASFLLKFTSPHDEDKAMYKKLSSLGIEANKQWEAKNVDPETLKAIEAGIADARKELEQRSEQSFDPALFFNNRETISTDYLNRALGVYVGIFGNTTQQSVYFTEVRDINGDLTDGSKHDYTVTFEAGQLPPIKYFWSYTMYRLPERWLVDNPIDRYSIGSSTPGLKENEDGSVTIYVSKKSPGKDKESNWLPAPNGPFWMVLRTYGPKDNIRDSWKQPPFVPVTE</sequence>
<organism evidence="4 5">
    <name type="scientific">Vibrio hyugaensis</name>
    <dbReference type="NCBI Taxonomy" id="1534743"/>
    <lineage>
        <taxon>Bacteria</taxon>
        <taxon>Pseudomonadati</taxon>
        <taxon>Pseudomonadota</taxon>
        <taxon>Gammaproteobacteria</taxon>
        <taxon>Vibrionales</taxon>
        <taxon>Vibrionaceae</taxon>
        <taxon>Vibrio</taxon>
    </lineage>
</organism>
<evidence type="ECO:0000259" key="2">
    <source>
        <dbReference type="Pfam" id="PF06742"/>
    </source>
</evidence>
<feature type="domain" description="DUF1214" evidence="2">
    <location>
        <begin position="331"/>
        <end position="440"/>
    </location>
</feature>
<feature type="signal peptide" evidence="1">
    <location>
        <begin position="1"/>
        <end position="26"/>
    </location>
</feature>
<evidence type="ECO:0000259" key="3">
    <source>
        <dbReference type="Pfam" id="PF06863"/>
    </source>
</evidence>
<dbReference type="InterPro" id="IPR037050">
    <property type="entry name" value="DUF1254_sf"/>
</dbReference>
<reference evidence="5" key="1">
    <citation type="journal article" date="2019" name="Int. J. Syst. Evol. Microbiol.">
        <title>The Global Catalogue of Microorganisms (GCM) 10K type strain sequencing project: providing services to taxonomists for standard genome sequencing and annotation.</title>
        <authorList>
            <consortium name="The Broad Institute Genomics Platform"/>
            <consortium name="The Broad Institute Genome Sequencing Center for Infectious Disease"/>
            <person name="Wu L."/>
            <person name="Ma J."/>
        </authorList>
    </citation>
    <scope>NUCLEOTIDE SEQUENCE [LARGE SCALE GENOMIC DNA]</scope>
    <source>
        <strain evidence="5">NBRC 110633</strain>
    </source>
</reference>
<dbReference type="PANTHER" id="PTHR36509:SF2">
    <property type="entry name" value="BLL3101 PROTEIN"/>
    <property type="match status" value="1"/>
</dbReference>
<name>A0ABQ5Y9F3_9VIBR</name>
<dbReference type="PANTHER" id="PTHR36509">
    <property type="entry name" value="BLL3101 PROTEIN"/>
    <property type="match status" value="1"/>
</dbReference>
<protein>
    <submittedName>
        <fullName evidence="4">Lipoprotein</fullName>
    </submittedName>
</protein>
<dbReference type="SUPFAM" id="SSF160935">
    <property type="entry name" value="VPA0735-like"/>
    <property type="match status" value="1"/>
</dbReference>
<dbReference type="Pfam" id="PF06863">
    <property type="entry name" value="DUF1254"/>
    <property type="match status" value="1"/>
</dbReference>